<dbReference type="Gene3D" id="2.40.260.10">
    <property type="entry name" value="Sortase"/>
    <property type="match status" value="1"/>
</dbReference>
<evidence type="ECO:0000313" key="5">
    <source>
        <dbReference type="Proteomes" id="UP000770889"/>
    </source>
</evidence>
<feature type="transmembrane region" description="Helical" evidence="3">
    <location>
        <begin position="12"/>
        <end position="34"/>
    </location>
</feature>
<dbReference type="NCBIfam" id="TIGR03784">
    <property type="entry name" value="marine_sortase"/>
    <property type="match status" value="1"/>
</dbReference>
<evidence type="ECO:0000256" key="3">
    <source>
        <dbReference type="SAM" id="Phobius"/>
    </source>
</evidence>
<evidence type="ECO:0000256" key="2">
    <source>
        <dbReference type="SAM" id="MobiDB-lite"/>
    </source>
</evidence>
<dbReference type="InterPro" id="IPR005754">
    <property type="entry name" value="Sortase"/>
</dbReference>
<dbReference type="InterPro" id="IPR023365">
    <property type="entry name" value="Sortase_dom-sf"/>
</dbReference>
<protein>
    <submittedName>
        <fullName evidence="4">Class GN sortase</fullName>
        <ecNumber evidence="4">3.4.22.-</ecNumber>
    </submittedName>
</protein>
<comment type="caution">
    <text evidence="4">The sequence shown here is derived from an EMBL/GenBank/DDBJ whole genome shotgun (WGS) entry which is preliminary data.</text>
</comment>
<evidence type="ECO:0000256" key="1">
    <source>
        <dbReference type="ARBA" id="ARBA00022801"/>
    </source>
</evidence>
<evidence type="ECO:0000313" key="4">
    <source>
        <dbReference type="EMBL" id="MBT2990076.1"/>
    </source>
</evidence>
<dbReference type="InterPro" id="IPR022445">
    <property type="entry name" value="Sortase_proteobact_type"/>
</dbReference>
<dbReference type="GO" id="GO:0016787">
    <property type="term" value="F:hydrolase activity"/>
    <property type="evidence" value="ECO:0007669"/>
    <property type="project" value="UniProtKB-KW"/>
</dbReference>
<organism evidence="4 5">
    <name type="scientific">Candidatus Thiodiazotropha taylori</name>
    <dbReference type="NCBI Taxonomy" id="2792791"/>
    <lineage>
        <taxon>Bacteria</taxon>
        <taxon>Pseudomonadati</taxon>
        <taxon>Pseudomonadota</taxon>
        <taxon>Gammaproteobacteria</taxon>
        <taxon>Chromatiales</taxon>
        <taxon>Sedimenticolaceae</taxon>
        <taxon>Candidatus Thiodiazotropha</taxon>
    </lineage>
</organism>
<dbReference type="EMBL" id="JAHHGM010000013">
    <property type="protein sequence ID" value="MBT2990076.1"/>
    <property type="molecule type" value="Genomic_DNA"/>
</dbReference>
<sequence>MLTGSADFKRLFRLSTVVLLIACSLLTDGIWILAKAWLAEGLIAAAWLVTTSHDQRIRPWPWADTWPVARMEVPRLGVKRHILAGVSGRTLAFAPGWAMQTPPPGASGTSLVAGHRDTHFRFLKNLQQGDRLLLDTPHDGQIIYRVTASAIVDQRQDRLKNDAAGRGLILVTCYPFEALVPGGDLRFVVWAEAEPGELFGLESRLNPKITPGPNEADPNIPSSGLSTPRLSG</sequence>
<name>A0A944QW88_9GAMM</name>
<dbReference type="CDD" id="cd05828">
    <property type="entry name" value="Sortase_D_1"/>
    <property type="match status" value="1"/>
</dbReference>
<proteinExistence type="predicted"/>
<gene>
    <name evidence="4" type="ORF">KME65_14065</name>
</gene>
<keyword evidence="1 4" id="KW-0378">Hydrolase</keyword>
<dbReference type="EC" id="3.4.22.-" evidence="4"/>
<accession>A0A944QW88</accession>
<keyword evidence="3" id="KW-0812">Transmembrane</keyword>
<dbReference type="NCBIfam" id="TIGR01076">
    <property type="entry name" value="sortase_fam"/>
    <property type="match status" value="1"/>
</dbReference>
<dbReference type="InterPro" id="IPR041999">
    <property type="entry name" value="Sortase_D_1"/>
</dbReference>
<dbReference type="AlphaFoldDB" id="A0A944QW88"/>
<keyword evidence="3" id="KW-1133">Transmembrane helix</keyword>
<dbReference type="Proteomes" id="UP000770889">
    <property type="component" value="Unassembled WGS sequence"/>
</dbReference>
<feature type="compositionally biased region" description="Polar residues" evidence="2">
    <location>
        <begin position="220"/>
        <end position="232"/>
    </location>
</feature>
<reference evidence="4 5" key="1">
    <citation type="submission" date="2021-05" db="EMBL/GenBank/DDBJ databases">
        <title>Genetic and Functional Diversity in Clade A Lucinid endosymbionts from the Bahamas.</title>
        <authorList>
            <person name="Giani N.M."/>
            <person name="Engel A.S."/>
            <person name="Campbell B.J."/>
        </authorList>
    </citation>
    <scope>NUCLEOTIDE SEQUENCE [LARGE SCALE GENOMIC DNA]</scope>
    <source>
        <strain evidence="4">LUC16012Gg_MoonRockCtena</strain>
    </source>
</reference>
<feature type="region of interest" description="Disordered" evidence="2">
    <location>
        <begin position="204"/>
        <end position="232"/>
    </location>
</feature>
<keyword evidence="3" id="KW-0472">Membrane</keyword>
<dbReference type="SUPFAM" id="SSF63817">
    <property type="entry name" value="Sortase"/>
    <property type="match status" value="1"/>
</dbReference>
<dbReference type="Pfam" id="PF04203">
    <property type="entry name" value="Sortase"/>
    <property type="match status" value="1"/>
</dbReference>